<sequence length="547" mass="60340">MLCQEMPVPALKEQIASVTGVLSEQQRLICRGKVLKDDQLLSAYYVEDGHTLHPVVRQPVPPSHEGLPSHPGASPGHSGQVGSNVVIETFSVPDQGEGVPPEIDRRKKGWVGCGGAAEKCIDDDRGGVESVSERLAPSSGSLQLSWPKLPRSGTSKCPAILRRGLLPPWTSGPWTRRALDQEVRDLHEQIKALKDELSEEAMSALQAQLATGEEEKIKAIAAKGELVKVCKVLEEKLESERKLKEKFLQDCHAASIFGYLHLLEGIIIQQVGRAARRGPRPLDRSVHTSLRLGSSLNNNGQPNSIKNIFTCLHWTLSPANGPRRSLIGLGLEIGIGIRLLFEERIGRPTSRYDWIGPSTTDLTISPLHLKSEGREGSRSMVEGVEEISTRERKDGLVVEAPPRNESTMTPSELRWSVIRNNISTAWGPRLALRNERIHNNLSGYFAFSESFFSVGGTRLLYAPIVNDYAAPAAPPKSKKQTHFNLYVARLYPSVVELRCLLPDGFRTSGSPLPVFTEKHELGSAGYVVSLFVIVPHPLVVQHHFYWN</sequence>
<dbReference type="FunFam" id="3.10.20.90:FF:000154">
    <property type="entry name" value="Large proline-rich protein BAG6"/>
    <property type="match status" value="1"/>
</dbReference>
<dbReference type="Proteomes" id="UP001159364">
    <property type="component" value="Linkage Group LG04"/>
</dbReference>
<dbReference type="GO" id="GO:0036503">
    <property type="term" value="P:ERAD pathway"/>
    <property type="evidence" value="ECO:0007669"/>
    <property type="project" value="TreeGrafter"/>
</dbReference>
<feature type="domain" description="Ubiquitin-like" evidence="3">
    <location>
        <begin position="8"/>
        <end position="61"/>
    </location>
</feature>
<dbReference type="SMART" id="SM00213">
    <property type="entry name" value="UBQ"/>
    <property type="match status" value="1"/>
</dbReference>
<keyword evidence="1" id="KW-0175">Coiled coil</keyword>
<dbReference type="GO" id="GO:0031593">
    <property type="term" value="F:polyubiquitin modification-dependent protein binding"/>
    <property type="evidence" value="ECO:0007669"/>
    <property type="project" value="TreeGrafter"/>
</dbReference>
<gene>
    <name evidence="4" type="ORF">K2173_021043</name>
</gene>
<evidence type="ECO:0000313" key="5">
    <source>
        <dbReference type="Proteomes" id="UP001159364"/>
    </source>
</evidence>
<dbReference type="GO" id="GO:0051787">
    <property type="term" value="F:misfolded protein binding"/>
    <property type="evidence" value="ECO:0007669"/>
    <property type="project" value="TreeGrafter"/>
</dbReference>
<dbReference type="PROSITE" id="PS50053">
    <property type="entry name" value="UBIQUITIN_2"/>
    <property type="match status" value="1"/>
</dbReference>
<dbReference type="PANTHER" id="PTHR15204">
    <property type="entry name" value="LARGE PROLINE-RICH PROTEIN BAG6"/>
    <property type="match status" value="1"/>
</dbReference>
<dbReference type="SUPFAM" id="SSF54236">
    <property type="entry name" value="Ubiquitin-like"/>
    <property type="match status" value="1"/>
</dbReference>
<dbReference type="EMBL" id="JAIWQS010000004">
    <property type="protein sequence ID" value="KAJ8768103.1"/>
    <property type="molecule type" value="Genomic_DNA"/>
</dbReference>
<protein>
    <recommendedName>
        <fullName evidence="3">Ubiquitin-like domain-containing protein</fullName>
    </recommendedName>
</protein>
<evidence type="ECO:0000256" key="1">
    <source>
        <dbReference type="SAM" id="Coils"/>
    </source>
</evidence>
<dbReference type="Gene3D" id="3.10.20.90">
    <property type="entry name" value="Phosphatidylinositol 3-kinase Catalytic Subunit, Chain A, domain 1"/>
    <property type="match status" value="1"/>
</dbReference>
<feature type="coiled-coil region" evidence="1">
    <location>
        <begin position="176"/>
        <end position="203"/>
    </location>
</feature>
<dbReference type="GO" id="GO:0071818">
    <property type="term" value="C:BAT3 complex"/>
    <property type="evidence" value="ECO:0007669"/>
    <property type="project" value="TreeGrafter"/>
</dbReference>
<reference evidence="4 5" key="1">
    <citation type="submission" date="2021-09" db="EMBL/GenBank/DDBJ databases">
        <title>Genomic insights and catalytic innovation underlie evolution of tropane alkaloids biosynthesis.</title>
        <authorList>
            <person name="Wang Y.-J."/>
            <person name="Tian T."/>
            <person name="Huang J.-P."/>
            <person name="Huang S.-X."/>
        </authorList>
    </citation>
    <scope>NUCLEOTIDE SEQUENCE [LARGE SCALE GENOMIC DNA]</scope>
    <source>
        <strain evidence="4">KIB-2018</strain>
        <tissue evidence="4">Leaf</tissue>
    </source>
</reference>
<dbReference type="AlphaFoldDB" id="A0AAV8TMU6"/>
<name>A0AAV8TMU6_9ROSI</name>
<feature type="region of interest" description="Disordered" evidence="2">
    <location>
        <begin position="56"/>
        <end position="81"/>
    </location>
</feature>
<comment type="caution">
    <text evidence="4">The sequence shown here is derived from an EMBL/GenBank/DDBJ whole genome shotgun (WGS) entry which is preliminary data.</text>
</comment>
<dbReference type="PANTHER" id="PTHR15204:SF0">
    <property type="entry name" value="LARGE PROLINE-RICH PROTEIN BAG6"/>
    <property type="match status" value="1"/>
</dbReference>
<organism evidence="4 5">
    <name type="scientific">Erythroxylum novogranatense</name>
    <dbReference type="NCBI Taxonomy" id="1862640"/>
    <lineage>
        <taxon>Eukaryota</taxon>
        <taxon>Viridiplantae</taxon>
        <taxon>Streptophyta</taxon>
        <taxon>Embryophyta</taxon>
        <taxon>Tracheophyta</taxon>
        <taxon>Spermatophyta</taxon>
        <taxon>Magnoliopsida</taxon>
        <taxon>eudicotyledons</taxon>
        <taxon>Gunneridae</taxon>
        <taxon>Pentapetalae</taxon>
        <taxon>rosids</taxon>
        <taxon>fabids</taxon>
        <taxon>Malpighiales</taxon>
        <taxon>Erythroxylaceae</taxon>
        <taxon>Erythroxylum</taxon>
    </lineage>
</organism>
<dbReference type="InterPro" id="IPR029071">
    <property type="entry name" value="Ubiquitin-like_domsf"/>
</dbReference>
<keyword evidence="5" id="KW-1185">Reference proteome</keyword>
<accession>A0AAV8TMU6</accession>
<evidence type="ECO:0000313" key="4">
    <source>
        <dbReference type="EMBL" id="KAJ8768103.1"/>
    </source>
</evidence>
<evidence type="ECO:0000256" key="2">
    <source>
        <dbReference type="SAM" id="MobiDB-lite"/>
    </source>
</evidence>
<evidence type="ECO:0000259" key="3">
    <source>
        <dbReference type="PROSITE" id="PS50053"/>
    </source>
</evidence>
<dbReference type="Pfam" id="PF00240">
    <property type="entry name" value="ubiquitin"/>
    <property type="match status" value="1"/>
</dbReference>
<proteinExistence type="predicted"/>
<dbReference type="InterPro" id="IPR000626">
    <property type="entry name" value="Ubiquitin-like_dom"/>
</dbReference>